<gene>
    <name evidence="8" type="primary">prkC_18</name>
    <name evidence="8" type="ORF">Poly59_45220</name>
</gene>
<feature type="region of interest" description="Disordered" evidence="6">
    <location>
        <begin position="1"/>
        <end position="27"/>
    </location>
</feature>
<feature type="binding site" evidence="5">
    <location>
        <position position="103"/>
    </location>
    <ligand>
        <name>ATP</name>
        <dbReference type="ChEBI" id="CHEBI:30616"/>
    </ligand>
</feature>
<keyword evidence="9" id="KW-1185">Reference proteome</keyword>
<keyword evidence="1 8" id="KW-0808">Transferase</keyword>
<evidence type="ECO:0000256" key="1">
    <source>
        <dbReference type="ARBA" id="ARBA00022679"/>
    </source>
</evidence>
<evidence type="ECO:0000313" key="9">
    <source>
        <dbReference type="Proteomes" id="UP000317977"/>
    </source>
</evidence>
<dbReference type="InterPro" id="IPR043129">
    <property type="entry name" value="ATPase_NBD"/>
</dbReference>
<dbReference type="Gene3D" id="3.30.420.40">
    <property type="match status" value="2"/>
</dbReference>
<dbReference type="Gene3D" id="1.10.510.10">
    <property type="entry name" value="Transferase(Phosphotransferase) domain 1"/>
    <property type="match status" value="1"/>
</dbReference>
<keyword evidence="2 5" id="KW-0547">Nucleotide-binding</keyword>
<dbReference type="OrthoDB" id="6111975at2"/>
<evidence type="ECO:0000259" key="7">
    <source>
        <dbReference type="PROSITE" id="PS50011"/>
    </source>
</evidence>
<organism evidence="8 9">
    <name type="scientific">Rubripirellula reticaptiva</name>
    <dbReference type="NCBI Taxonomy" id="2528013"/>
    <lineage>
        <taxon>Bacteria</taxon>
        <taxon>Pseudomonadati</taxon>
        <taxon>Planctomycetota</taxon>
        <taxon>Planctomycetia</taxon>
        <taxon>Pirellulales</taxon>
        <taxon>Pirellulaceae</taxon>
        <taxon>Rubripirellula</taxon>
    </lineage>
</organism>
<dbReference type="CDD" id="cd14014">
    <property type="entry name" value="STKc_PknB_like"/>
    <property type="match status" value="1"/>
</dbReference>
<dbReference type="SUPFAM" id="SSF53067">
    <property type="entry name" value="Actin-like ATPase domain"/>
    <property type="match status" value="2"/>
</dbReference>
<evidence type="ECO:0000313" key="8">
    <source>
        <dbReference type="EMBL" id="TWU47681.1"/>
    </source>
</evidence>
<dbReference type="SMART" id="SM00220">
    <property type="entry name" value="S_TKc"/>
    <property type="match status" value="1"/>
</dbReference>
<evidence type="ECO:0000256" key="6">
    <source>
        <dbReference type="SAM" id="MobiDB-lite"/>
    </source>
</evidence>
<proteinExistence type="predicted"/>
<dbReference type="PANTHER" id="PTHR43289">
    <property type="entry name" value="MITOGEN-ACTIVATED PROTEIN KINASE KINASE KINASE 20-RELATED"/>
    <property type="match status" value="1"/>
</dbReference>
<evidence type="ECO:0000256" key="5">
    <source>
        <dbReference type="PROSITE-ProRule" id="PRU10141"/>
    </source>
</evidence>
<accession>A0A5C6EJ61</accession>
<dbReference type="EMBL" id="SJPX01000005">
    <property type="protein sequence ID" value="TWU47681.1"/>
    <property type="molecule type" value="Genomic_DNA"/>
</dbReference>
<dbReference type="Proteomes" id="UP000317977">
    <property type="component" value="Unassembled WGS sequence"/>
</dbReference>
<dbReference type="Pfam" id="PF00069">
    <property type="entry name" value="Pkinase"/>
    <property type="match status" value="1"/>
</dbReference>
<keyword evidence="3 8" id="KW-0418">Kinase</keyword>
<dbReference type="Gene3D" id="3.90.640.10">
    <property type="entry name" value="Actin, Chain A, domain 4"/>
    <property type="match status" value="1"/>
</dbReference>
<reference evidence="8 9" key="1">
    <citation type="submission" date="2019-02" db="EMBL/GenBank/DDBJ databases">
        <title>Deep-cultivation of Planctomycetes and their phenomic and genomic characterization uncovers novel biology.</title>
        <authorList>
            <person name="Wiegand S."/>
            <person name="Jogler M."/>
            <person name="Boedeker C."/>
            <person name="Pinto D."/>
            <person name="Vollmers J."/>
            <person name="Rivas-Marin E."/>
            <person name="Kohn T."/>
            <person name="Peeters S.H."/>
            <person name="Heuer A."/>
            <person name="Rast P."/>
            <person name="Oberbeckmann S."/>
            <person name="Bunk B."/>
            <person name="Jeske O."/>
            <person name="Meyerdierks A."/>
            <person name="Storesund J.E."/>
            <person name="Kallscheuer N."/>
            <person name="Luecker S."/>
            <person name="Lage O.M."/>
            <person name="Pohl T."/>
            <person name="Merkel B.J."/>
            <person name="Hornburger P."/>
            <person name="Mueller R.-W."/>
            <person name="Bruemmer F."/>
            <person name="Labrenz M."/>
            <person name="Spormann A.M."/>
            <person name="Op Den Camp H."/>
            <person name="Overmann J."/>
            <person name="Amann R."/>
            <person name="Jetten M.S.M."/>
            <person name="Mascher T."/>
            <person name="Medema M.H."/>
            <person name="Devos D.P."/>
            <person name="Kaster A.-K."/>
            <person name="Ovreas L."/>
            <person name="Rohde M."/>
            <person name="Galperin M.Y."/>
            <person name="Jogler C."/>
        </authorList>
    </citation>
    <scope>NUCLEOTIDE SEQUENCE [LARGE SCALE GENOMIC DNA]</scope>
    <source>
        <strain evidence="8 9">Poly59</strain>
    </source>
</reference>
<dbReference type="GO" id="GO:0005524">
    <property type="term" value="F:ATP binding"/>
    <property type="evidence" value="ECO:0007669"/>
    <property type="project" value="UniProtKB-UniRule"/>
</dbReference>
<dbReference type="GO" id="GO:0004674">
    <property type="term" value="F:protein serine/threonine kinase activity"/>
    <property type="evidence" value="ECO:0007669"/>
    <property type="project" value="UniProtKB-EC"/>
</dbReference>
<evidence type="ECO:0000256" key="3">
    <source>
        <dbReference type="ARBA" id="ARBA00022777"/>
    </source>
</evidence>
<feature type="domain" description="Protein kinase" evidence="7">
    <location>
        <begin position="69"/>
        <end position="345"/>
    </location>
</feature>
<dbReference type="SUPFAM" id="SSF100920">
    <property type="entry name" value="Heat shock protein 70kD (HSP70), peptide-binding domain"/>
    <property type="match status" value="1"/>
</dbReference>
<dbReference type="Gene3D" id="2.60.34.10">
    <property type="entry name" value="Substrate Binding Domain Of DNAk, Chain A, domain 1"/>
    <property type="match status" value="1"/>
</dbReference>
<dbReference type="EC" id="2.7.11.1" evidence="8"/>
<feature type="compositionally biased region" description="Polar residues" evidence="6">
    <location>
        <begin position="10"/>
        <end position="26"/>
    </location>
</feature>
<dbReference type="Gene3D" id="3.30.200.20">
    <property type="entry name" value="Phosphorylase Kinase, domain 1"/>
    <property type="match status" value="1"/>
</dbReference>
<name>A0A5C6EJ61_9BACT</name>
<protein>
    <submittedName>
        <fullName evidence="8">Serine/threonine-protein kinase PrkC</fullName>
        <ecNumber evidence="8">2.7.11.1</ecNumber>
    </submittedName>
</protein>
<dbReference type="GO" id="GO:0140662">
    <property type="term" value="F:ATP-dependent protein folding chaperone"/>
    <property type="evidence" value="ECO:0007669"/>
    <property type="project" value="InterPro"/>
</dbReference>
<dbReference type="PANTHER" id="PTHR43289:SF6">
    <property type="entry name" value="SERINE_THREONINE-PROTEIN KINASE NEKL-3"/>
    <property type="match status" value="1"/>
</dbReference>
<dbReference type="InterPro" id="IPR017441">
    <property type="entry name" value="Protein_kinase_ATP_BS"/>
</dbReference>
<keyword evidence="4 5" id="KW-0067">ATP-binding</keyword>
<dbReference type="Pfam" id="PF00012">
    <property type="entry name" value="HSP70"/>
    <property type="match status" value="1"/>
</dbReference>
<dbReference type="InterPro" id="IPR029047">
    <property type="entry name" value="HSP70_peptide-bd_sf"/>
</dbReference>
<dbReference type="SUPFAM" id="SSF56112">
    <property type="entry name" value="Protein kinase-like (PK-like)"/>
    <property type="match status" value="1"/>
</dbReference>
<dbReference type="InterPro" id="IPR013126">
    <property type="entry name" value="Hsp_70_fam"/>
</dbReference>
<evidence type="ECO:0000256" key="4">
    <source>
        <dbReference type="ARBA" id="ARBA00022840"/>
    </source>
</evidence>
<dbReference type="PROSITE" id="PS50011">
    <property type="entry name" value="PROTEIN_KINASE_DOM"/>
    <property type="match status" value="1"/>
</dbReference>
<dbReference type="AlphaFoldDB" id="A0A5C6EJ61"/>
<dbReference type="InterPro" id="IPR000719">
    <property type="entry name" value="Prot_kinase_dom"/>
</dbReference>
<sequence>MIVSREFPKTQHQTSQSNAPLSSSYENLPINELPTQDCVSQGDEIDSFDVADIEKRDTIDDVPEKIGDYVIRELIGSGGMGNVYLAEHTRMQRMVAIKMLPIKRMKDELAVRRFYDEVRAASRLLHPNIVTAFDAGESDDGIHYLAMEHVDGVTLTRWVAMRGPLPVSEAASIIRQAALGLLHAHRAGIVHRDVKPGNLMRATDGTIKVLDLGLARISEADYVSPIVDADGEDIDPLKSAKGRLVGTLPFMSPEQLENPDEADARSDIYSLGATMYFLLTASPPFSGEYLDQVYGHRHGEIPDLMQARGDVDMNFANIFFRMMAKKPDQRYASLDEVIDDLSPYATLADAPVWLSEFAQRNTVGDQSTAGAGSTYASGSTSRTVARVFAIDFGMFYSAAASASPIGGMNQLSAGGGDHPLFRMAIASDGEQLIYGQDAIERRREFPQSLVHCLPMYIGKPVVDRKVAGRSCPPEVLMAMLLRKIRKNAWSGNTQPLATAITVPSSYDQLHRRSVLQAAKMAGMSSVRLVDRSIAAVQSLLVDPDHEIGAGPAIEGGLGGRIGELDSDQDQLIFFVGVSGQATEIAIVRRDETRLHQLANGGHWHQGTLPWLHRLVDLVAAKFVTQFGLDPRRSMKTGAQLQIACERAMNTMLLADSATVQIESSGKKIAVSVSRNDWLDYCDDLIAGIVAAVKRTCDQASVSLSDVDVCVTMGAVMRIARVRDAVTDGVSATAQRRVVDRTDVARGAAACLAAELPGRGDVAMPPRGVTSQEIGIVVEDAKGRRRILPIIPRGTLLPARTNRRLTLSKKRQSMTLSLVESSGILSDDWHSLGRYEIESEPARVAPESKLSNGDQKPIGRMIGFEINVNGLLNVRKQSTGTASSTKLPVLPKPAISDDEQAEWILWLDSLR</sequence>
<dbReference type="InterPro" id="IPR011009">
    <property type="entry name" value="Kinase-like_dom_sf"/>
</dbReference>
<evidence type="ECO:0000256" key="2">
    <source>
        <dbReference type="ARBA" id="ARBA00022741"/>
    </source>
</evidence>
<comment type="caution">
    <text evidence="8">The sequence shown here is derived from an EMBL/GenBank/DDBJ whole genome shotgun (WGS) entry which is preliminary data.</text>
</comment>
<dbReference type="PROSITE" id="PS00107">
    <property type="entry name" value="PROTEIN_KINASE_ATP"/>
    <property type="match status" value="1"/>
</dbReference>